<dbReference type="GO" id="GO:0003677">
    <property type="term" value="F:DNA binding"/>
    <property type="evidence" value="ECO:0007669"/>
    <property type="project" value="UniProtKB-UniRule"/>
</dbReference>
<reference evidence="4 5" key="1">
    <citation type="submission" date="2019-06" db="EMBL/GenBank/DDBJ databases">
        <title>Whole genome shotgun sequence of Brevibacillus parabrevis NBRC 12334.</title>
        <authorList>
            <person name="Hosoyama A."/>
            <person name="Uohara A."/>
            <person name="Ohji S."/>
            <person name="Ichikawa N."/>
        </authorList>
    </citation>
    <scope>NUCLEOTIDE SEQUENCE [LARGE SCALE GENOMIC DNA]</scope>
    <source>
        <strain evidence="4 5">NBRC 12334</strain>
    </source>
</reference>
<name>A0A4Y3PGB3_BREPA</name>
<sequence length="189" mass="21074">MDKKEKIIQASIEAFKEKGIEKTKIADIAQKAGIAHGTFYLYFPSKLSVMPAIAEQMVVQFMKKIEAAIAPEAPLQEQLSQLVDAIFQVTAEYRDVSVLIYAGLSTTEHISQWETIYTPLYDLVASMLEADKKRKLVRDTLNPALAAKLLIGLIESAAEQVYLYAGYDADNEAKQKAELLTLLEHALRP</sequence>
<dbReference type="Gene3D" id="1.10.357.10">
    <property type="entry name" value="Tetracycline Repressor, domain 2"/>
    <property type="match status" value="1"/>
</dbReference>
<gene>
    <name evidence="4" type="ORF">BPA01_20740</name>
</gene>
<keyword evidence="5" id="KW-1185">Reference proteome</keyword>
<dbReference type="InterPro" id="IPR050624">
    <property type="entry name" value="HTH-type_Tx_Regulator"/>
</dbReference>
<dbReference type="InterPro" id="IPR036271">
    <property type="entry name" value="Tet_transcr_reg_TetR-rel_C_sf"/>
</dbReference>
<dbReference type="GeneID" id="87611342"/>
<evidence type="ECO:0000256" key="2">
    <source>
        <dbReference type="PROSITE-ProRule" id="PRU00335"/>
    </source>
</evidence>
<feature type="DNA-binding region" description="H-T-H motif" evidence="2">
    <location>
        <begin position="24"/>
        <end position="43"/>
    </location>
</feature>
<evidence type="ECO:0000313" key="5">
    <source>
        <dbReference type="Proteomes" id="UP000316882"/>
    </source>
</evidence>
<accession>A0A4Y3PGB3</accession>
<keyword evidence="1 2" id="KW-0238">DNA-binding</keyword>
<dbReference type="AlphaFoldDB" id="A0A4Y3PGB3"/>
<proteinExistence type="predicted"/>
<dbReference type="SUPFAM" id="SSF46689">
    <property type="entry name" value="Homeodomain-like"/>
    <property type="match status" value="1"/>
</dbReference>
<evidence type="ECO:0000259" key="3">
    <source>
        <dbReference type="PROSITE" id="PS50977"/>
    </source>
</evidence>
<dbReference type="RefSeq" id="WP_122964351.1">
    <property type="nucleotide sequence ID" value="NZ_BJMH01000008.1"/>
</dbReference>
<dbReference type="InterPro" id="IPR001647">
    <property type="entry name" value="HTH_TetR"/>
</dbReference>
<feature type="domain" description="HTH tetR-type" evidence="3">
    <location>
        <begin position="1"/>
        <end position="61"/>
    </location>
</feature>
<evidence type="ECO:0000256" key="1">
    <source>
        <dbReference type="ARBA" id="ARBA00023125"/>
    </source>
</evidence>
<dbReference type="InterPro" id="IPR009057">
    <property type="entry name" value="Homeodomain-like_sf"/>
</dbReference>
<dbReference type="PROSITE" id="PS50977">
    <property type="entry name" value="HTH_TETR_2"/>
    <property type="match status" value="1"/>
</dbReference>
<evidence type="ECO:0000313" key="4">
    <source>
        <dbReference type="EMBL" id="GEB32494.1"/>
    </source>
</evidence>
<dbReference type="PRINTS" id="PR00455">
    <property type="entry name" value="HTHTETR"/>
</dbReference>
<protein>
    <submittedName>
        <fullName evidence="4">TetR family transcriptional regulator</fullName>
    </submittedName>
</protein>
<dbReference type="PANTHER" id="PTHR43479">
    <property type="entry name" value="ACREF/ENVCD OPERON REPRESSOR-RELATED"/>
    <property type="match status" value="1"/>
</dbReference>
<organism evidence="4 5">
    <name type="scientific">Brevibacillus parabrevis</name>
    <dbReference type="NCBI Taxonomy" id="54914"/>
    <lineage>
        <taxon>Bacteria</taxon>
        <taxon>Bacillati</taxon>
        <taxon>Bacillota</taxon>
        <taxon>Bacilli</taxon>
        <taxon>Bacillales</taxon>
        <taxon>Paenibacillaceae</taxon>
        <taxon>Brevibacillus</taxon>
    </lineage>
</organism>
<dbReference type="PANTHER" id="PTHR43479:SF8">
    <property type="entry name" value="TRANSCRIPTIONAL REGULATOR, TETR FAMILY"/>
    <property type="match status" value="1"/>
</dbReference>
<comment type="caution">
    <text evidence="4">The sequence shown here is derived from an EMBL/GenBank/DDBJ whole genome shotgun (WGS) entry which is preliminary data.</text>
</comment>
<dbReference type="InterPro" id="IPR041603">
    <property type="entry name" value="YvdT_C"/>
</dbReference>
<dbReference type="SUPFAM" id="SSF48498">
    <property type="entry name" value="Tetracyclin repressor-like, C-terminal domain"/>
    <property type="match status" value="1"/>
</dbReference>
<dbReference type="Pfam" id="PF17934">
    <property type="entry name" value="TetR_C_26"/>
    <property type="match status" value="1"/>
</dbReference>
<dbReference type="Proteomes" id="UP000316882">
    <property type="component" value="Unassembled WGS sequence"/>
</dbReference>
<dbReference type="Pfam" id="PF00440">
    <property type="entry name" value="TetR_N"/>
    <property type="match status" value="1"/>
</dbReference>
<dbReference type="EMBL" id="BJMH01000008">
    <property type="protein sequence ID" value="GEB32494.1"/>
    <property type="molecule type" value="Genomic_DNA"/>
</dbReference>
<dbReference type="STRING" id="54914.AV540_23790"/>